<dbReference type="InterPro" id="IPR045851">
    <property type="entry name" value="AMP-bd_C_sf"/>
</dbReference>
<dbReference type="Gene3D" id="3.40.50.12780">
    <property type="entry name" value="N-terminal domain of ligase-like"/>
    <property type="match status" value="1"/>
</dbReference>
<gene>
    <name evidence="3" type="ORF">UFOPK2754_00109</name>
    <name evidence="4" type="ORF">UFOPK3139_02690</name>
    <name evidence="5" type="ORF">UFOPK3543_01978</name>
    <name evidence="6" type="ORF">UFOPK3967_03036</name>
</gene>
<reference evidence="6" key="1">
    <citation type="submission" date="2020-05" db="EMBL/GenBank/DDBJ databases">
        <authorList>
            <person name="Chiriac C."/>
            <person name="Salcher M."/>
            <person name="Ghai R."/>
            <person name="Kavagutti S V."/>
        </authorList>
    </citation>
    <scope>NUCLEOTIDE SEQUENCE</scope>
</reference>
<feature type="domain" description="AMP-dependent synthetase/ligase" evidence="1">
    <location>
        <begin position="34"/>
        <end position="393"/>
    </location>
</feature>
<evidence type="ECO:0000313" key="3">
    <source>
        <dbReference type="EMBL" id="CAB4725455.1"/>
    </source>
</evidence>
<dbReference type="EMBL" id="CAFABA010000151">
    <property type="protein sequence ID" value="CAB4835921.1"/>
    <property type="molecule type" value="Genomic_DNA"/>
</dbReference>
<evidence type="ECO:0000313" key="6">
    <source>
        <dbReference type="EMBL" id="CAB5025697.1"/>
    </source>
</evidence>
<dbReference type="PANTHER" id="PTHR43767">
    <property type="entry name" value="LONG-CHAIN-FATTY-ACID--COA LIGASE"/>
    <property type="match status" value="1"/>
</dbReference>
<evidence type="ECO:0000313" key="4">
    <source>
        <dbReference type="EMBL" id="CAB4835921.1"/>
    </source>
</evidence>
<dbReference type="Gene3D" id="3.30.300.30">
    <property type="match status" value="1"/>
</dbReference>
<dbReference type="EMBL" id="CAFBOS010000295">
    <property type="protein sequence ID" value="CAB5025697.1"/>
    <property type="molecule type" value="Genomic_DNA"/>
</dbReference>
<evidence type="ECO:0000259" key="1">
    <source>
        <dbReference type="Pfam" id="PF00501"/>
    </source>
</evidence>
<dbReference type="InterPro" id="IPR042099">
    <property type="entry name" value="ANL_N_sf"/>
</dbReference>
<accession>A0A6J7RAE5</accession>
<proteinExistence type="predicted"/>
<dbReference type="SUPFAM" id="SSF56801">
    <property type="entry name" value="Acetyl-CoA synthetase-like"/>
    <property type="match status" value="1"/>
</dbReference>
<feature type="domain" description="AMP-binding enzyme C-terminal" evidence="2">
    <location>
        <begin position="443"/>
        <end position="518"/>
    </location>
</feature>
<sequence>MQPRVITPTRALDAHHRRESVWEGRTIASFLHERIVAAPDDLAIVDAQITLTYRELGEAVEALSQSLVRAGVTPGSSVLVQLPNWWETIVVYHAITRVGAVINPVIPIYRRAELAFIVDQSTPAAIVVPEAFRGFDHRAMIDEVLANRPATHTPALVVVRPTSPSAAPWQRFEDLVVPGETALRAPVLDPGSIALLLYTSGTTAAPKGVLHSHETLVYETRSMQRWFSLGSAEHIFMASPVTHITGFLYAYILPAMTGSAVGLLDVWDPGAAADLIERMGCRFTVAATPFLQGLTDEYRRRGHGSALHSFACGGADVPPELVRTASRVLGAEVCRVYGSSEFPTFSCGRVGDSIERRADTDGVAMGDASGHIDGSADVGELVVRGPELFHGYLDASLNDSSFTPDGYFRTGDLASIDADGYVTIRGRIKDIILRNGENISAREIEDLLYEHPDIIDVAVVAVPHARTGERACAAVVSTNNALALSDLQGFLRDAGLATQKWPEDLRLVAELPRTASGKVQKFLLREAFQASG</sequence>
<dbReference type="AlphaFoldDB" id="A0A6J7RAE5"/>
<dbReference type="InterPro" id="IPR025110">
    <property type="entry name" value="AMP-bd_C"/>
</dbReference>
<protein>
    <submittedName>
        <fullName evidence="6">Unannotated protein</fullName>
    </submittedName>
</protein>
<dbReference type="InterPro" id="IPR000873">
    <property type="entry name" value="AMP-dep_synth/lig_dom"/>
</dbReference>
<dbReference type="InterPro" id="IPR050237">
    <property type="entry name" value="ATP-dep_AMP-bd_enzyme"/>
</dbReference>
<dbReference type="Pfam" id="PF00501">
    <property type="entry name" value="AMP-binding"/>
    <property type="match status" value="1"/>
</dbReference>
<name>A0A6J7RAE5_9ZZZZ</name>
<dbReference type="EMBL" id="CAEZYR010000002">
    <property type="protein sequence ID" value="CAB4725455.1"/>
    <property type="molecule type" value="Genomic_DNA"/>
</dbReference>
<dbReference type="Pfam" id="PF13193">
    <property type="entry name" value="AMP-binding_C"/>
    <property type="match status" value="1"/>
</dbReference>
<dbReference type="EMBL" id="CAFBMH010000082">
    <property type="protein sequence ID" value="CAB4919120.1"/>
    <property type="molecule type" value="Genomic_DNA"/>
</dbReference>
<evidence type="ECO:0000313" key="5">
    <source>
        <dbReference type="EMBL" id="CAB4919120.1"/>
    </source>
</evidence>
<evidence type="ECO:0000259" key="2">
    <source>
        <dbReference type="Pfam" id="PF13193"/>
    </source>
</evidence>
<dbReference type="PANTHER" id="PTHR43767:SF1">
    <property type="entry name" value="NONRIBOSOMAL PEPTIDE SYNTHASE PES1 (EUROFUNG)-RELATED"/>
    <property type="match status" value="1"/>
</dbReference>
<dbReference type="GO" id="GO:0016878">
    <property type="term" value="F:acid-thiol ligase activity"/>
    <property type="evidence" value="ECO:0007669"/>
    <property type="project" value="UniProtKB-ARBA"/>
</dbReference>
<organism evidence="6">
    <name type="scientific">freshwater metagenome</name>
    <dbReference type="NCBI Taxonomy" id="449393"/>
    <lineage>
        <taxon>unclassified sequences</taxon>
        <taxon>metagenomes</taxon>
        <taxon>ecological metagenomes</taxon>
    </lineage>
</organism>